<dbReference type="InParanoid" id="W0RRU3"/>
<proteinExistence type="predicted"/>
<name>W0RRU3_9BACT</name>
<protein>
    <submittedName>
        <fullName evidence="2">Uncharacterized protein</fullName>
    </submittedName>
</protein>
<evidence type="ECO:0000256" key="1">
    <source>
        <dbReference type="SAM" id="MobiDB-lite"/>
    </source>
</evidence>
<evidence type="ECO:0000313" key="2">
    <source>
        <dbReference type="EMBL" id="AHG93050.1"/>
    </source>
</evidence>
<keyword evidence="3" id="KW-1185">Reference proteome</keyword>
<evidence type="ECO:0000313" key="3">
    <source>
        <dbReference type="Proteomes" id="UP000019151"/>
    </source>
</evidence>
<feature type="region of interest" description="Disordered" evidence="1">
    <location>
        <begin position="1"/>
        <end position="31"/>
    </location>
</feature>
<dbReference type="KEGG" id="gba:J421_5515"/>
<dbReference type="EMBL" id="CP007129">
    <property type="protein sequence ID" value="AHG93050.1"/>
    <property type="molecule type" value="Genomic_DNA"/>
</dbReference>
<geneLocation type="plasmid" evidence="2 3">
    <name>1</name>
</geneLocation>
<dbReference type="HOGENOM" id="CLU_2478906_0_0_0"/>
<reference evidence="2 3" key="1">
    <citation type="journal article" date="2014" name="Genome Announc.">
        <title>Genome Sequence and Methylome of Soil Bacterium Gemmatirosa kalamazoonensis KBS708T, a Member of the Rarely Cultivated Gemmatimonadetes Phylum.</title>
        <authorList>
            <person name="Debruyn J.M."/>
            <person name="Radosevich M."/>
            <person name="Wommack K.E."/>
            <person name="Polson S.W."/>
            <person name="Hauser L.J."/>
            <person name="Fawaz M.N."/>
            <person name="Korlach J."/>
            <person name="Tsai Y.C."/>
        </authorList>
    </citation>
    <scope>NUCLEOTIDE SEQUENCE [LARGE SCALE GENOMIC DNA]</scope>
    <source>
        <strain evidence="2 3">KBS708</strain>
        <plasmid evidence="3">Plasmid 1</plasmid>
    </source>
</reference>
<sequence>MSGRAGERRPHRAEQALGRERLREHGTEIDPRQSLAEALDDTLARADVALYADQAIGATYMTPTAAASAAVASAARAVRRTTRQVAD</sequence>
<keyword evidence="2" id="KW-0614">Plasmid</keyword>
<dbReference type="Proteomes" id="UP000019151">
    <property type="component" value="Plasmid 1"/>
</dbReference>
<dbReference type="AlphaFoldDB" id="W0RRU3"/>
<accession>W0RRU3</accession>
<gene>
    <name evidence="2" type="ORF">J421_5515</name>
</gene>
<organism evidence="2 3">
    <name type="scientific">Gemmatirosa kalamazoonensis</name>
    <dbReference type="NCBI Taxonomy" id="861299"/>
    <lineage>
        <taxon>Bacteria</taxon>
        <taxon>Pseudomonadati</taxon>
        <taxon>Gemmatimonadota</taxon>
        <taxon>Gemmatimonadia</taxon>
        <taxon>Gemmatimonadales</taxon>
        <taxon>Gemmatimonadaceae</taxon>
        <taxon>Gemmatirosa</taxon>
    </lineage>
</organism>